<accession>A0A0L9UYJ7</accession>
<evidence type="ECO:0000313" key="2">
    <source>
        <dbReference type="Proteomes" id="UP000053144"/>
    </source>
</evidence>
<evidence type="ECO:0000313" key="1">
    <source>
        <dbReference type="EMBL" id="KOM47771.1"/>
    </source>
</evidence>
<gene>
    <name evidence="1" type="ORF">LR48_Vigan07g147500</name>
</gene>
<protein>
    <submittedName>
        <fullName evidence="1">Uncharacterized protein</fullName>
    </submittedName>
</protein>
<reference evidence="2" key="1">
    <citation type="journal article" date="2015" name="Proc. Natl. Acad. Sci. U.S.A.">
        <title>Genome sequencing of adzuki bean (Vigna angularis) provides insight into high starch and low fat accumulation and domestication.</title>
        <authorList>
            <person name="Yang K."/>
            <person name="Tian Z."/>
            <person name="Chen C."/>
            <person name="Luo L."/>
            <person name="Zhao B."/>
            <person name="Wang Z."/>
            <person name="Yu L."/>
            <person name="Li Y."/>
            <person name="Sun Y."/>
            <person name="Li W."/>
            <person name="Chen Y."/>
            <person name="Li Y."/>
            <person name="Zhang Y."/>
            <person name="Ai D."/>
            <person name="Zhao J."/>
            <person name="Shang C."/>
            <person name="Ma Y."/>
            <person name="Wu B."/>
            <person name="Wang M."/>
            <person name="Gao L."/>
            <person name="Sun D."/>
            <person name="Zhang P."/>
            <person name="Guo F."/>
            <person name="Wang W."/>
            <person name="Li Y."/>
            <person name="Wang J."/>
            <person name="Varshney R.K."/>
            <person name="Wang J."/>
            <person name="Ling H.Q."/>
            <person name="Wan P."/>
        </authorList>
    </citation>
    <scope>NUCLEOTIDE SEQUENCE</scope>
    <source>
        <strain evidence="2">cv. Jingnong 6</strain>
    </source>
</reference>
<dbReference type="Gramene" id="KOM47771">
    <property type="protein sequence ID" value="KOM47771"/>
    <property type="gene ID" value="LR48_Vigan07g147500"/>
</dbReference>
<proteinExistence type="predicted"/>
<name>A0A0L9UYJ7_PHAAN</name>
<dbReference type="Proteomes" id="UP000053144">
    <property type="component" value="Chromosome 7"/>
</dbReference>
<dbReference type="EMBL" id="CM003377">
    <property type="protein sequence ID" value="KOM47771.1"/>
    <property type="molecule type" value="Genomic_DNA"/>
</dbReference>
<sequence length="85" mass="9753">MKSLLQLEMNVLQENFLPRPRQQNETKEFSISRVTACNPSINHRAPLQSVSAPPKEITLLHRFSPSKPRQLLSGSTHPRTTFFLK</sequence>
<dbReference type="AlphaFoldDB" id="A0A0L9UYJ7"/>
<organism evidence="1 2">
    <name type="scientific">Phaseolus angularis</name>
    <name type="common">Azuki bean</name>
    <name type="synonym">Vigna angularis</name>
    <dbReference type="NCBI Taxonomy" id="3914"/>
    <lineage>
        <taxon>Eukaryota</taxon>
        <taxon>Viridiplantae</taxon>
        <taxon>Streptophyta</taxon>
        <taxon>Embryophyta</taxon>
        <taxon>Tracheophyta</taxon>
        <taxon>Spermatophyta</taxon>
        <taxon>Magnoliopsida</taxon>
        <taxon>eudicotyledons</taxon>
        <taxon>Gunneridae</taxon>
        <taxon>Pentapetalae</taxon>
        <taxon>rosids</taxon>
        <taxon>fabids</taxon>
        <taxon>Fabales</taxon>
        <taxon>Fabaceae</taxon>
        <taxon>Papilionoideae</taxon>
        <taxon>50 kb inversion clade</taxon>
        <taxon>NPAAA clade</taxon>
        <taxon>indigoferoid/millettioid clade</taxon>
        <taxon>Phaseoleae</taxon>
        <taxon>Vigna</taxon>
    </lineage>
</organism>